<keyword evidence="1" id="KW-0472">Membrane</keyword>
<evidence type="ECO:0000256" key="1">
    <source>
        <dbReference type="SAM" id="Phobius"/>
    </source>
</evidence>
<evidence type="ECO:0000313" key="2">
    <source>
        <dbReference type="EMBL" id="MBM7276784.1"/>
    </source>
</evidence>
<feature type="transmembrane region" description="Helical" evidence="1">
    <location>
        <begin position="110"/>
        <end position="128"/>
    </location>
</feature>
<dbReference type="AlphaFoldDB" id="A0AAW4G0D8"/>
<dbReference type="RefSeq" id="WP_143932379.1">
    <property type="nucleotide sequence ID" value="NZ_JAFFGU010000001.1"/>
</dbReference>
<name>A0AAW4G0D8_GORRU</name>
<protein>
    <recommendedName>
        <fullName evidence="4">DUF2238 domain-containing protein</fullName>
    </recommendedName>
</protein>
<organism evidence="2 3">
    <name type="scientific">Gordonia rubripertincta</name>
    <name type="common">Rhodococcus corallinus</name>
    <dbReference type="NCBI Taxonomy" id="36822"/>
    <lineage>
        <taxon>Bacteria</taxon>
        <taxon>Bacillati</taxon>
        <taxon>Actinomycetota</taxon>
        <taxon>Actinomycetes</taxon>
        <taxon>Mycobacteriales</taxon>
        <taxon>Gordoniaceae</taxon>
        <taxon>Gordonia</taxon>
    </lineage>
</organism>
<comment type="caution">
    <text evidence="2">The sequence shown here is derived from an EMBL/GenBank/DDBJ whole genome shotgun (WGS) entry which is preliminary data.</text>
</comment>
<proteinExistence type="predicted"/>
<gene>
    <name evidence="2" type="ORF">JTZ10_03345</name>
</gene>
<feature type="transmembrane region" description="Helical" evidence="1">
    <location>
        <begin position="78"/>
        <end position="103"/>
    </location>
</feature>
<feature type="transmembrane region" description="Helical" evidence="1">
    <location>
        <begin position="228"/>
        <end position="246"/>
    </location>
</feature>
<keyword evidence="1" id="KW-0812">Transmembrane</keyword>
<feature type="transmembrane region" description="Helical" evidence="1">
    <location>
        <begin position="167"/>
        <end position="184"/>
    </location>
</feature>
<evidence type="ECO:0000313" key="3">
    <source>
        <dbReference type="Proteomes" id="UP001195196"/>
    </source>
</evidence>
<dbReference type="EMBL" id="JAFFGU010000001">
    <property type="protein sequence ID" value="MBM7276784.1"/>
    <property type="molecule type" value="Genomic_DNA"/>
</dbReference>
<dbReference type="Proteomes" id="UP001195196">
    <property type="component" value="Unassembled WGS sequence"/>
</dbReference>
<sequence length="261" mass="28470">MSGALAGGEPGLVDRAGAPYVPLRHTDRGTAIKRSLVSVSLFLPLLAWWPMVLWLFTFDPLNETPFPEYYADYVANGPATSLILIWTLTALMPVYMVLVLAFWSRSVVRAAIAVPVGAIGALGFWGGQVPVLVRSGEYGILNWCSEHMPAWVVLLIVAWSIARRRQFWWVLAIPVIALLAINAYEGWAANPVDTIVNGTGDLLGVPAAEVLDPFSPRFRSPFDDSVDIIAGVVTLWIVDAVIGALARQGRPEPTTYTDDQL</sequence>
<feature type="transmembrane region" description="Helical" evidence="1">
    <location>
        <begin position="140"/>
        <end position="160"/>
    </location>
</feature>
<accession>A0AAW4G0D8</accession>
<feature type="transmembrane region" description="Helical" evidence="1">
    <location>
        <begin position="36"/>
        <end position="58"/>
    </location>
</feature>
<reference evidence="2" key="1">
    <citation type="submission" date="2021-02" db="EMBL/GenBank/DDBJ databases">
        <title>Taxonomy, biology and ecology of Rhodococcus bacteria occurring in California pistachio and other woody hosts as revealed by genome sequence analyses.</title>
        <authorList>
            <person name="Riely B."/>
            <person name="Gai Y."/>
        </authorList>
    </citation>
    <scope>NUCLEOTIDE SEQUENCE</scope>
    <source>
        <strain evidence="2">BP-295</strain>
    </source>
</reference>
<evidence type="ECO:0008006" key="4">
    <source>
        <dbReference type="Google" id="ProtNLM"/>
    </source>
</evidence>
<keyword evidence="1" id="KW-1133">Transmembrane helix</keyword>